<evidence type="ECO:0000256" key="1">
    <source>
        <dbReference type="SAM" id="MobiDB-lite"/>
    </source>
</evidence>
<evidence type="ECO:0000313" key="2">
    <source>
        <dbReference type="EMBL" id="PON23884.1"/>
    </source>
</evidence>
<feature type="compositionally biased region" description="Low complexity" evidence="1">
    <location>
        <begin position="1"/>
        <end position="10"/>
    </location>
</feature>
<feature type="compositionally biased region" description="Low complexity" evidence="1">
    <location>
        <begin position="86"/>
        <end position="96"/>
    </location>
</feature>
<feature type="region of interest" description="Disordered" evidence="1">
    <location>
        <begin position="200"/>
        <end position="219"/>
    </location>
</feature>
<sequence length="284" mass="29904">MVGPFLSLSSPLPPDPAKTLPAPEDLQSAQSYKYCTVQASAIDGGIAPAGPRNRRQRLRGAYLLAAARAGSSTSAADDRRKRGKRGSAPPAALAPAKGPPPLDGALAVAVFGSGSGSGRLLRWPCAGRCAARRSAAHCRPYKPSTTLSPASPSPILLHPSQVALLCAVLCERSHPWGEAESLSPGTGIAITPPLLSLHRTTQRQSKGTRRPLSRAAAESRRHALSEECLVLKTGTTTIYLLDDELLLSLDPAPPHSGAFRIQVACRGQTDHWLLTFRSTDPDPA</sequence>
<evidence type="ECO:0000313" key="3">
    <source>
        <dbReference type="Proteomes" id="UP000054821"/>
    </source>
</evidence>
<dbReference type="EMBL" id="JPDN02000026">
    <property type="protein sequence ID" value="PON23884.1"/>
    <property type="molecule type" value="Genomic_DNA"/>
</dbReference>
<keyword evidence="3" id="KW-1185">Reference proteome</keyword>
<gene>
    <name evidence="2" type="ORF">TGAM01_v207212</name>
</gene>
<proteinExistence type="predicted"/>
<name>A0A2P4ZHX8_9HYPO</name>
<protein>
    <submittedName>
        <fullName evidence="2">Uncharacterized protein</fullName>
    </submittedName>
</protein>
<feature type="region of interest" description="Disordered" evidence="1">
    <location>
        <begin position="72"/>
        <end position="99"/>
    </location>
</feature>
<dbReference type="RefSeq" id="XP_018663094.1">
    <property type="nucleotide sequence ID" value="XM_018803721.1"/>
</dbReference>
<dbReference type="AlphaFoldDB" id="A0A2P4ZHX8"/>
<accession>A0A2P4ZHX8</accession>
<dbReference type="GeneID" id="29983804"/>
<comment type="caution">
    <text evidence="2">The sequence shown here is derived from an EMBL/GenBank/DDBJ whole genome shotgun (WGS) entry which is preliminary data.</text>
</comment>
<feature type="region of interest" description="Disordered" evidence="1">
    <location>
        <begin position="1"/>
        <end position="25"/>
    </location>
</feature>
<dbReference type="Proteomes" id="UP000054821">
    <property type="component" value="Unassembled WGS sequence"/>
</dbReference>
<organism evidence="2 3">
    <name type="scientific">Trichoderma gamsii</name>
    <dbReference type="NCBI Taxonomy" id="398673"/>
    <lineage>
        <taxon>Eukaryota</taxon>
        <taxon>Fungi</taxon>
        <taxon>Dikarya</taxon>
        <taxon>Ascomycota</taxon>
        <taxon>Pezizomycotina</taxon>
        <taxon>Sordariomycetes</taxon>
        <taxon>Hypocreomycetidae</taxon>
        <taxon>Hypocreales</taxon>
        <taxon>Hypocreaceae</taxon>
        <taxon>Trichoderma</taxon>
    </lineage>
</organism>
<reference evidence="2 3" key="1">
    <citation type="journal article" date="2016" name="Genome Announc.">
        <title>Draft Whole-Genome Sequence of Trichoderma gamsii T6085, a Promising Biocontrol Agent of Fusarium Head Blight on Wheat.</title>
        <authorList>
            <person name="Baroncelli R."/>
            <person name="Zapparata A."/>
            <person name="Piaggeschi G."/>
            <person name="Sarrocco S."/>
            <person name="Vannacci G."/>
        </authorList>
    </citation>
    <scope>NUCLEOTIDE SEQUENCE [LARGE SCALE GENOMIC DNA]</scope>
    <source>
        <strain evidence="2 3">T6085</strain>
    </source>
</reference>